<dbReference type="PANTHER" id="PTHR31071:SF51">
    <property type="entry name" value="F11F12.2-LIKE PROTEIN"/>
    <property type="match status" value="1"/>
</dbReference>
<evidence type="ECO:0000313" key="3">
    <source>
        <dbReference type="EMBL" id="EOY28686.1"/>
    </source>
</evidence>
<evidence type="ECO:0000256" key="2">
    <source>
        <dbReference type="SAM" id="MobiDB-lite"/>
    </source>
</evidence>
<dbReference type="EMBL" id="CM001884">
    <property type="protein sequence ID" value="EOY28686.1"/>
    <property type="molecule type" value="Genomic_DNA"/>
</dbReference>
<feature type="region of interest" description="Disordered" evidence="2">
    <location>
        <begin position="1"/>
        <end position="28"/>
    </location>
</feature>
<evidence type="ECO:0000313" key="4">
    <source>
        <dbReference type="Proteomes" id="UP000026915"/>
    </source>
</evidence>
<dbReference type="Gramene" id="EOY28686">
    <property type="protein sequence ID" value="EOY28686"/>
    <property type="gene ID" value="TCM_030217"/>
</dbReference>
<name>A0A061GGL8_THECC</name>
<accession>A0A061GGL8</accession>
<organism evidence="3 4">
    <name type="scientific">Theobroma cacao</name>
    <name type="common">Cacao</name>
    <name type="synonym">Cocoa</name>
    <dbReference type="NCBI Taxonomy" id="3641"/>
    <lineage>
        <taxon>Eukaryota</taxon>
        <taxon>Viridiplantae</taxon>
        <taxon>Streptophyta</taxon>
        <taxon>Embryophyta</taxon>
        <taxon>Tracheophyta</taxon>
        <taxon>Spermatophyta</taxon>
        <taxon>Magnoliopsida</taxon>
        <taxon>eudicotyledons</taxon>
        <taxon>Gunneridae</taxon>
        <taxon>Pentapetalae</taxon>
        <taxon>rosids</taxon>
        <taxon>malvids</taxon>
        <taxon>Malvales</taxon>
        <taxon>Malvaceae</taxon>
        <taxon>Byttnerioideae</taxon>
        <taxon>Theobroma</taxon>
    </lineage>
</organism>
<reference evidence="3 4" key="1">
    <citation type="journal article" date="2013" name="Genome Biol.">
        <title>The genome sequence of the most widely cultivated cacao type and its use to identify candidate genes regulating pod color.</title>
        <authorList>
            <person name="Motamayor J.C."/>
            <person name="Mockaitis K."/>
            <person name="Schmutz J."/>
            <person name="Haiminen N."/>
            <person name="Iii D.L."/>
            <person name="Cornejo O."/>
            <person name="Findley S.D."/>
            <person name="Zheng P."/>
            <person name="Utro F."/>
            <person name="Royaert S."/>
            <person name="Saski C."/>
            <person name="Jenkins J."/>
            <person name="Podicheti R."/>
            <person name="Zhao M."/>
            <person name="Scheffler B.E."/>
            <person name="Stack J.C."/>
            <person name="Feltus F.A."/>
            <person name="Mustiga G.M."/>
            <person name="Amores F."/>
            <person name="Phillips W."/>
            <person name="Marelli J.P."/>
            <person name="May G.D."/>
            <person name="Shapiro H."/>
            <person name="Ma J."/>
            <person name="Bustamante C.D."/>
            <person name="Schnell R.J."/>
            <person name="Main D."/>
            <person name="Gilbert D."/>
            <person name="Parida L."/>
            <person name="Kuhn D.N."/>
        </authorList>
    </citation>
    <scope>NUCLEOTIDE SEQUENCE [LARGE SCALE GENOMIC DNA]</scope>
    <source>
        <strain evidence="4">cv. Matina 1-6</strain>
    </source>
</reference>
<dbReference type="Proteomes" id="UP000026915">
    <property type="component" value="Chromosome 6"/>
</dbReference>
<dbReference type="HOGENOM" id="CLU_025167_0_0_1"/>
<gene>
    <name evidence="3" type="ORF">TCM_030217</name>
</gene>
<feature type="compositionally biased region" description="Basic and acidic residues" evidence="2">
    <location>
        <begin position="99"/>
        <end position="119"/>
    </location>
</feature>
<dbReference type="InterPro" id="IPR043424">
    <property type="entry name" value="BLT-like"/>
</dbReference>
<proteinExistence type="predicted"/>
<feature type="region of interest" description="Disordered" evidence="2">
    <location>
        <begin position="41"/>
        <end position="64"/>
    </location>
</feature>
<keyword evidence="4" id="KW-1185">Reference proteome</keyword>
<protein>
    <submittedName>
        <fullName evidence="3">F11F12.2-like protein</fullName>
    </submittedName>
</protein>
<evidence type="ECO:0000256" key="1">
    <source>
        <dbReference type="SAM" id="Coils"/>
    </source>
</evidence>
<dbReference type="InParanoid" id="A0A061GGL8"/>
<feature type="coiled-coil region" evidence="1">
    <location>
        <begin position="263"/>
        <end position="328"/>
    </location>
</feature>
<dbReference type="eggNOG" id="ENOG502QU88">
    <property type="taxonomic scope" value="Eukaryota"/>
</dbReference>
<dbReference type="STRING" id="3641.A0A061GGL8"/>
<sequence length="654" mass="73711">MNSSGGTHSPATFCRKTRRRRRCGTGAPSTPLLHWTFYNNNDEKKKHPHHQQQHPSARAGAGGRHLELSARKLAAGLWQLRPSAELSCRRNGGFACKRRSSDRFRPGKRGSDTKHDQLRRSQSTILGPKQGTLYNHESVFPHSKSVTEGATKWDSRCLKTPIEAYCFVSHMKLLEDQVKTVSFVSALQAKLVRAQLYIHDLESEVRSSRKKVKYLLRKLGEERMAQNKKVHDNIYALIDDLKGQLSRERKNQQGMEILNSQLVKELAEAKFSATKLIQKYEEEKRTRALMEEVCNQLATKIGEDKAEVEDLRIEIVKIREEVEEERKMLQMAEVWREERVQMKLSDAKLALESKYSQMNKLITVLETFLRSRSASLGVTELRTAEVIGQAVISVSNIQDIEEFSYEPLRSGDIFSNFEGLQQVEVSEREIEPCFNYCSTGDVSNYHPACPETNNHGNDGVPKHSSAFVDYNSGMEEDSRGQERVNHAENQGSSYCFEEIMNIVGGCKNAPRCEIEWAETTGGNTPNTEISEICSISAEWSKRKKSSAKLRTPCASSSGYKAISDDGDGRLSSGTVSSLGTIFPSRKSVKGGLRHQNSMGQWGSRDLVNPHIARGMKGSIEWPRVLQKNTLKAKHWKPGLKERKFSCTDTAPVDS</sequence>
<dbReference type="OMA" id="RRKAWTH"/>
<dbReference type="PANTHER" id="PTHR31071">
    <property type="entry name" value="GB|AAF24581.1"/>
    <property type="match status" value="1"/>
</dbReference>
<dbReference type="AlphaFoldDB" id="A0A061GGL8"/>
<feature type="compositionally biased region" description="Polar residues" evidence="2">
    <location>
        <begin position="1"/>
        <end position="10"/>
    </location>
</feature>
<feature type="region of interest" description="Disordered" evidence="2">
    <location>
        <begin position="99"/>
        <end position="129"/>
    </location>
</feature>
<keyword evidence="1" id="KW-0175">Coiled coil</keyword>